<accession>A0A7W4USF6</accession>
<dbReference type="NCBIfam" id="TIGR00974">
    <property type="entry name" value="3a0107s02c"/>
    <property type="match status" value="1"/>
</dbReference>
<feature type="transmembrane region" description="Helical" evidence="9">
    <location>
        <begin position="154"/>
        <end position="172"/>
    </location>
</feature>
<dbReference type="SUPFAM" id="SSF161098">
    <property type="entry name" value="MetI-like"/>
    <property type="match status" value="1"/>
</dbReference>
<dbReference type="AlphaFoldDB" id="A0A7W4USF6"/>
<dbReference type="InterPro" id="IPR000515">
    <property type="entry name" value="MetI-like"/>
</dbReference>
<dbReference type="CDD" id="cd06261">
    <property type="entry name" value="TM_PBP2"/>
    <property type="match status" value="1"/>
</dbReference>
<evidence type="ECO:0000259" key="10">
    <source>
        <dbReference type="PROSITE" id="PS50928"/>
    </source>
</evidence>
<evidence type="ECO:0000256" key="1">
    <source>
        <dbReference type="ARBA" id="ARBA00003510"/>
    </source>
</evidence>
<evidence type="ECO:0000313" key="11">
    <source>
        <dbReference type="EMBL" id="MBB2959593.1"/>
    </source>
</evidence>
<keyword evidence="7 9" id="KW-1133">Transmembrane helix</keyword>
<keyword evidence="12" id="KW-1185">Reference proteome</keyword>
<dbReference type="PANTHER" id="PTHR43470:SF5">
    <property type="entry name" value="PHOSPHATE TRANSPORT SYSTEM PERMEASE PROTEIN PSTA"/>
    <property type="match status" value="1"/>
</dbReference>
<dbReference type="EMBL" id="JACHWJ010000012">
    <property type="protein sequence ID" value="MBB2959593.1"/>
    <property type="molecule type" value="Genomic_DNA"/>
</dbReference>
<name>A0A7W4USF6_9MICO</name>
<feature type="domain" description="ABC transmembrane type-1" evidence="10">
    <location>
        <begin position="82"/>
        <end position="290"/>
    </location>
</feature>
<feature type="transmembrane region" description="Helical" evidence="9">
    <location>
        <begin position="128"/>
        <end position="148"/>
    </location>
</feature>
<comment type="caution">
    <text evidence="11">The sequence shown here is derived from an EMBL/GenBank/DDBJ whole genome shotgun (WGS) entry which is preliminary data.</text>
</comment>
<dbReference type="PANTHER" id="PTHR43470">
    <property type="entry name" value="PHOSPHATE TRANSPORT SYSTEM PERMEASE PROTEIN PSTA-RELATED"/>
    <property type="match status" value="1"/>
</dbReference>
<dbReference type="PROSITE" id="PS50928">
    <property type="entry name" value="ABC_TM1"/>
    <property type="match status" value="1"/>
</dbReference>
<evidence type="ECO:0000256" key="7">
    <source>
        <dbReference type="ARBA" id="ARBA00022989"/>
    </source>
</evidence>
<comment type="similarity">
    <text evidence="3 9">Belongs to the binding-protein-dependent transport system permease family. CysTW subfamily.</text>
</comment>
<comment type="subcellular location">
    <subcellularLocation>
        <location evidence="2 9">Cell membrane</location>
        <topology evidence="2 9">Multi-pass membrane protein</topology>
    </subcellularLocation>
</comment>
<dbReference type="GO" id="GO:0035435">
    <property type="term" value="P:phosphate ion transmembrane transport"/>
    <property type="evidence" value="ECO:0007669"/>
    <property type="project" value="InterPro"/>
</dbReference>
<feature type="transmembrane region" description="Helical" evidence="9">
    <location>
        <begin position="230"/>
        <end position="251"/>
    </location>
</feature>
<comment type="function">
    <text evidence="1">Part of the binding-protein-dependent transport system for phosphate; probably responsible for the translocation of the substrate across the membrane.</text>
</comment>
<dbReference type="Gene3D" id="1.10.3720.10">
    <property type="entry name" value="MetI-like"/>
    <property type="match status" value="1"/>
</dbReference>
<feature type="transmembrane region" description="Helical" evidence="9">
    <location>
        <begin position="81"/>
        <end position="107"/>
    </location>
</feature>
<protein>
    <recommendedName>
        <fullName evidence="9">Phosphate transport system permease protein PstA</fullName>
    </recommendedName>
</protein>
<evidence type="ECO:0000313" key="12">
    <source>
        <dbReference type="Proteomes" id="UP000545286"/>
    </source>
</evidence>
<evidence type="ECO:0000256" key="9">
    <source>
        <dbReference type="RuleBase" id="RU363043"/>
    </source>
</evidence>
<keyword evidence="8 9" id="KW-0472">Membrane</keyword>
<dbReference type="RefSeq" id="WP_183626972.1">
    <property type="nucleotide sequence ID" value="NZ_JACHWJ010000012.1"/>
</dbReference>
<dbReference type="Pfam" id="PF00528">
    <property type="entry name" value="BPD_transp_1"/>
    <property type="match status" value="1"/>
</dbReference>
<organism evidence="11 12">
    <name type="scientific">Pseudoclavibacter helvolus</name>
    <dbReference type="NCBI Taxonomy" id="255205"/>
    <lineage>
        <taxon>Bacteria</taxon>
        <taxon>Bacillati</taxon>
        <taxon>Actinomycetota</taxon>
        <taxon>Actinomycetes</taxon>
        <taxon>Micrococcales</taxon>
        <taxon>Microbacteriaceae</taxon>
        <taxon>Pseudoclavibacter</taxon>
    </lineage>
</organism>
<gene>
    <name evidence="11" type="ORF">FHX72_003762</name>
</gene>
<dbReference type="InterPro" id="IPR005672">
    <property type="entry name" value="Phosphate_PstA"/>
</dbReference>
<dbReference type="InterPro" id="IPR035906">
    <property type="entry name" value="MetI-like_sf"/>
</dbReference>
<evidence type="ECO:0000256" key="5">
    <source>
        <dbReference type="ARBA" id="ARBA00022475"/>
    </source>
</evidence>
<keyword evidence="6 9" id="KW-0812">Transmembrane</keyword>
<proteinExistence type="inferred from homology"/>
<dbReference type="GO" id="GO:0005315">
    <property type="term" value="F:phosphate transmembrane transporter activity"/>
    <property type="evidence" value="ECO:0007669"/>
    <property type="project" value="InterPro"/>
</dbReference>
<feature type="transmembrane region" description="Helical" evidence="9">
    <location>
        <begin position="28"/>
        <end position="54"/>
    </location>
</feature>
<evidence type="ECO:0000256" key="2">
    <source>
        <dbReference type="ARBA" id="ARBA00004651"/>
    </source>
</evidence>
<evidence type="ECO:0000256" key="3">
    <source>
        <dbReference type="ARBA" id="ARBA00007069"/>
    </source>
</evidence>
<dbReference type="Proteomes" id="UP000545286">
    <property type="component" value="Unassembled WGS sequence"/>
</dbReference>
<feature type="transmembrane region" description="Helical" evidence="9">
    <location>
        <begin position="271"/>
        <end position="293"/>
    </location>
</feature>
<evidence type="ECO:0000256" key="8">
    <source>
        <dbReference type="ARBA" id="ARBA00023136"/>
    </source>
</evidence>
<keyword evidence="5 9" id="KW-1003">Cell membrane</keyword>
<dbReference type="GO" id="GO:0005886">
    <property type="term" value="C:plasma membrane"/>
    <property type="evidence" value="ECO:0007669"/>
    <property type="project" value="UniProtKB-SubCell"/>
</dbReference>
<evidence type="ECO:0000256" key="6">
    <source>
        <dbReference type="ARBA" id="ARBA00022692"/>
    </source>
</evidence>
<sequence length="301" mass="32041">MSTKLAPLGTRPSIAGRVRGGELSPRSVAFLILLWICLFIALSFLVTLIVTTFIDGMGRLDAGLITEYPSSDPERAGARPAILGSIWVIAVTAVLTIPLGVAAALHLEEFADKKNRFNRFIELNVQNLAAVPSIVYGLLALSALSLIGVRDKNIVIGGALALGLLILPVIIISTREALRAVPLDIRQASIALGASEVQTAFRQTLPAAVPGIATGTILALSRALGEAAPLLLLGALVFVSFDPNGLLSGFTTMPIQIFNWTGRPQEEFHTLASAASILLLVILLAMNAIAIIIRNRFQQRW</sequence>
<evidence type="ECO:0000256" key="4">
    <source>
        <dbReference type="ARBA" id="ARBA00022448"/>
    </source>
</evidence>
<reference evidence="11 12" key="1">
    <citation type="submission" date="2020-08" db="EMBL/GenBank/DDBJ databases">
        <title>Sequencing the genomes of 1000 actinobacteria strains.</title>
        <authorList>
            <person name="Klenk H.-P."/>
        </authorList>
    </citation>
    <scope>NUCLEOTIDE SEQUENCE [LARGE SCALE GENOMIC DNA]</scope>
    <source>
        <strain evidence="11 12">DSM 20419</strain>
    </source>
</reference>
<keyword evidence="4" id="KW-0813">Transport</keyword>